<dbReference type="Proteomes" id="UP000033854">
    <property type="component" value="Unassembled WGS sequence"/>
</dbReference>
<name>A0A0G1C0K5_9BACT</name>
<organism evidence="1 2">
    <name type="scientific">Candidatus Collierbacteria bacterium GW2011_GWA2_42_17</name>
    <dbReference type="NCBI Taxonomy" id="1618378"/>
    <lineage>
        <taxon>Bacteria</taxon>
        <taxon>Candidatus Collieribacteriota</taxon>
    </lineage>
</organism>
<sequence length="70" mass="8136">MVVVQRIDGERVEAYCKRVFEKVSRERVTITCFVGEKLFEVTPDMNFDYLQGYFKGLQDGMGPAFYLEAD</sequence>
<evidence type="ECO:0000313" key="1">
    <source>
        <dbReference type="EMBL" id="KKS43163.1"/>
    </source>
</evidence>
<accession>A0A0G1C0K5</accession>
<reference evidence="1 2" key="1">
    <citation type="journal article" date="2015" name="Nature">
        <title>rRNA introns, odd ribosomes, and small enigmatic genomes across a large radiation of phyla.</title>
        <authorList>
            <person name="Brown C.T."/>
            <person name="Hug L.A."/>
            <person name="Thomas B.C."/>
            <person name="Sharon I."/>
            <person name="Castelle C.J."/>
            <person name="Singh A."/>
            <person name="Wilkins M.J."/>
            <person name="Williams K.H."/>
            <person name="Banfield J.F."/>
        </authorList>
    </citation>
    <scope>NUCLEOTIDE SEQUENCE [LARGE SCALE GENOMIC DNA]</scope>
</reference>
<protein>
    <submittedName>
        <fullName evidence="1">Uncharacterized protein</fullName>
    </submittedName>
</protein>
<evidence type="ECO:0000313" key="2">
    <source>
        <dbReference type="Proteomes" id="UP000033854"/>
    </source>
</evidence>
<dbReference type="EMBL" id="LCDA01000002">
    <property type="protein sequence ID" value="KKS43163.1"/>
    <property type="molecule type" value="Genomic_DNA"/>
</dbReference>
<proteinExistence type="predicted"/>
<gene>
    <name evidence="1" type="ORF">UV06_C0002G0065</name>
</gene>
<dbReference type="AlphaFoldDB" id="A0A0G1C0K5"/>
<comment type="caution">
    <text evidence="1">The sequence shown here is derived from an EMBL/GenBank/DDBJ whole genome shotgun (WGS) entry which is preliminary data.</text>
</comment>